<dbReference type="InterPro" id="IPR009959">
    <property type="entry name" value="Cyclase_SnoaL-like"/>
</dbReference>
<dbReference type="InterPro" id="IPR032710">
    <property type="entry name" value="NTF2-like_dom_sf"/>
</dbReference>
<comment type="caution">
    <text evidence="1">The sequence shown here is derived from an EMBL/GenBank/DDBJ whole genome shotgun (WGS) entry which is preliminary data.</text>
</comment>
<dbReference type="STRING" id="1912961.BU204_24275"/>
<sequence length="265" mass="29545">MDHRGARVSTEENKAIIRRVFDEFVNKGDFSVVDEIYRDDMVDHQPLPGAPDGLAGVKYTIAGLRRGFPDLTVTIEDMSAHADHVVIHNTWRGTHDGEFLGIAPTGRRISSKGIVVWRLQDGLIAERWGIGVDSNMLAQLGIGRSARPGRGRVRTTHVPAVRTLPVLPGRVDQWRRVQQEIGTRAVDYEASRRAAEISRERMWLVPGAPALAVYHLEAPDPGRAAKTLTSSTAPFDQWLRHELVEVHGRDPWQDAAAELGHGWER</sequence>
<organism evidence="1 2">
    <name type="scientific">Actinophytocola xanthii</name>
    <dbReference type="NCBI Taxonomy" id="1912961"/>
    <lineage>
        <taxon>Bacteria</taxon>
        <taxon>Bacillati</taxon>
        <taxon>Actinomycetota</taxon>
        <taxon>Actinomycetes</taxon>
        <taxon>Pseudonocardiales</taxon>
        <taxon>Pseudonocardiaceae</taxon>
    </lineage>
</organism>
<name>A0A1Q8CKZ3_9PSEU</name>
<evidence type="ECO:0000313" key="1">
    <source>
        <dbReference type="EMBL" id="OLF15016.1"/>
    </source>
</evidence>
<accession>A0A1Q8CKZ3</accession>
<dbReference type="GO" id="GO:0030638">
    <property type="term" value="P:polyketide metabolic process"/>
    <property type="evidence" value="ECO:0007669"/>
    <property type="project" value="InterPro"/>
</dbReference>
<keyword evidence="2" id="KW-1185">Reference proteome</keyword>
<dbReference type="Proteomes" id="UP000185596">
    <property type="component" value="Unassembled WGS sequence"/>
</dbReference>
<dbReference type="AlphaFoldDB" id="A0A1Q8CKZ3"/>
<dbReference type="Gene3D" id="3.10.450.50">
    <property type="match status" value="1"/>
</dbReference>
<dbReference type="PANTHER" id="PTHR38436:SF1">
    <property type="entry name" value="ESTER CYCLASE"/>
    <property type="match status" value="1"/>
</dbReference>
<evidence type="ECO:0000313" key="2">
    <source>
        <dbReference type="Proteomes" id="UP000185596"/>
    </source>
</evidence>
<proteinExistence type="predicted"/>
<protein>
    <submittedName>
        <fullName evidence="1">Ester cyclase</fullName>
    </submittedName>
</protein>
<gene>
    <name evidence="1" type="ORF">BU204_24275</name>
</gene>
<dbReference type="EMBL" id="MSIE01000046">
    <property type="protein sequence ID" value="OLF15016.1"/>
    <property type="molecule type" value="Genomic_DNA"/>
</dbReference>
<dbReference type="PANTHER" id="PTHR38436">
    <property type="entry name" value="POLYKETIDE CYCLASE SNOAL-LIKE DOMAIN"/>
    <property type="match status" value="1"/>
</dbReference>
<dbReference type="SUPFAM" id="SSF54427">
    <property type="entry name" value="NTF2-like"/>
    <property type="match status" value="1"/>
</dbReference>
<dbReference type="Pfam" id="PF07366">
    <property type="entry name" value="SnoaL"/>
    <property type="match status" value="1"/>
</dbReference>
<reference evidence="1 2" key="1">
    <citation type="submission" date="2016-12" db="EMBL/GenBank/DDBJ databases">
        <title>The draft genome sequence of Actinophytocola sp. 11-183.</title>
        <authorList>
            <person name="Wang W."/>
            <person name="Yuan L."/>
        </authorList>
    </citation>
    <scope>NUCLEOTIDE SEQUENCE [LARGE SCALE GENOMIC DNA]</scope>
    <source>
        <strain evidence="1 2">11-183</strain>
    </source>
</reference>